<keyword evidence="4 13" id="KW-0812">Transmembrane</keyword>
<dbReference type="PANTHER" id="PTHR21275">
    <property type="entry name" value="RWD DOMAIN-CONTAINING PROTEIN 4"/>
    <property type="match status" value="1"/>
</dbReference>
<gene>
    <name evidence="16" type="ORF">IPOD504_LOCUS15472</name>
</gene>
<feature type="signal peptide" evidence="14">
    <location>
        <begin position="1"/>
        <end position="16"/>
    </location>
</feature>
<evidence type="ECO:0000256" key="10">
    <source>
        <dbReference type="ARBA" id="ARBA00023286"/>
    </source>
</evidence>
<reference evidence="16" key="1">
    <citation type="submission" date="2022-03" db="EMBL/GenBank/DDBJ databases">
        <authorList>
            <person name="Martin H S."/>
        </authorList>
    </citation>
    <scope>NUCLEOTIDE SEQUENCE</scope>
</reference>
<dbReference type="PROSITE" id="PS50908">
    <property type="entry name" value="RWD"/>
    <property type="match status" value="1"/>
</dbReference>
<evidence type="ECO:0000256" key="9">
    <source>
        <dbReference type="ARBA" id="ARBA00023180"/>
    </source>
</evidence>
<evidence type="ECO:0000256" key="14">
    <source>
        <dbReference type="SAM" id="SignalP"/>
    </source>
</evidence>
<dbReference type="PANTHER" id="PTHR21275:SF1">
    <property type="entry name" value="RWD DOMAIN-CONTAINING PROTEIN 4"/>
    <property type="match status" value="1"/>
</dbReference>
<keyword evidence="17" id="KW-1185">Reference proteome</keyword>
<dbReference type="Gene3D" id="1.10.287.70">
    <property type="match status" value="1"/>
</dbReference>
<dbReference type="Proteomes" id="UP000837857">
    <property type="component" value="Chromosome 7"/>
</dbReference>
<dbReference type="Pfam" id="PF05773">
    <property type="entry name" value="RWD"/>
    <property type="match status" value="1"/>
</dbReference>
<evidence type="ECO:0000256" key="1">
    <source>
        <dbReference type="ARBA" id="ARBA00004141"/>
    </source>
</evidence>
<dbReference type="Pfam" id="PF00060">
    <property type="entry name" value="Lig_chan"/>
    <property type="match status" value="1"/>
</dbReference>
<dbReference type="SMART" id="SM00918">
    <property type="entry name" value="Lig_chan-Glu_bd"/>
    <property type="match status" value="1"/>
</dbReference>
<dbReference type="SUPFAM" id="SSF53850">
    <property type="entry name" value="Periplasmic binding protein-like II"/>
    <property type="match status" value="1"/>
</dbReference>
<dbReference type="InterPro" id="IPR019594">
    <property type="entry name" value="Glu/Gly-bd"/>
</dbReference>
<evidence type="ECO:0000256" key="2">
    <source>
        <dbReference type="ARBA" id="ARBA00008685"/>
    </source>
</evidence>
<accession>A0ABN8J3A2</accession>
<feature type="transmembrane region" description="Helical" evidence="13">
    <location>
        <begin position="387"/>
        <end position="408"/>
    </location>
</feature>
<sequence length="828" mass="94749">MLTALIICALLTGTNADIDNVLRGVRRQKYLEYVLVDLVNGIERYKDITCVAVICDSVYLNVFEGEFFKKTFTVPFVIIVVAENEDLLSPNFYTLETLRQAKKDGCSAYIIILANGIQASRLLIFGDRYRLLNSRARYVMLHDVRLFKSKLHYLWKRIVNVAFLRHNEKDRENVTWFDISTVPFPNPIGDVLITRRIDVWRKGKFYYNREVFADKTKSLNGKTLNVVYLDHVPSVVVTNSNDSTKVGGVEIEILNTIASKMNFKPKLYEPINAKFAKWGEKQPNGSFSGLLGEMVSGKADIACWTFLTPEAMTDNSWKTLILPFKIEIANANSKQGDQKKNNWETRMAGLYLFGEITNSILYTYGMLLVVSLPRLPSGWSIRLLTGWYWLYCILLVVAYRASMTAILANPTPRVTIDTLKELTDSKIKCGGWGTDTKRFFGESLDDLGLKIGQRFEVVSDPQEAVRRVARGDLAYYYNRDFLKYLSVKRQSAHNTSTYDTTINGTETACAGVERNLHIMSDCVVNIPISIGFHKNSPLKPLADVYLRRVVEVGLVEKWLNDVMYRIKSLERNDEETKALMNLKKLHGAFIALGVGIKWWQPYQKLIAQHTKTPNINGITVWFPFYHLRNLIIHDSSSQEQLTMSDDAEQQAEEIEVLKSIYEGDENFKQIDATTYQYKYIEGEKSFVLEIKWGPSYPTEKPKCNLEIFYNQHLLPTVKEKILAILDTEAEQWVGCAMTYTLFECLKEKVAEILTEQAAEAVVARVEKITVDDQSEAARKPEKREQLTKAQKRRAWDRAEIGRAGEKPRGWDWVDIVKHLSQAPHQPAS</sequence>
<organism evidence="16 17">
    <name type="scientific">Iphiclides podalirius</name>
    <name type="common">scarce swallowtail</name>
    <dbReference type="NCBI Taxonomy" id="110791"/>
    <lineage>
        <taxon>Eukaryota</taxon>
        <taxon>Metazoa</taxon>
        <taxon>Ecdysozoa</taxon>
        <taxon>Arthropoda</taxon>
        <taxon>Hexapoda</taxon>
        <taxon>Insecta</taxon>
        <taxon>Pterygota</taxon>
        <taxon>Neoptera</taxon>
        <taxon>Endopterygota</taxon>
        <taxon>Lepidoptera</taxon>
        <taxon>Glossata</taxon>
        <taxon>Ditrysia</taxon>
        <taxon>Papilionoidea</taxon>
        <taxon>Papilionidae</taxon>
        <taxon>Papilioninae</taxon>
        <taxon>Iphiclides</taxon>
    </lineage>
</organism>
<dbReference type="InterPro" id="IPR042770">
    <property type="entry name" value="RWDD4"/>
</dbReference>
<comment type="similarity">
    <text evidence="2">Belongs to the glutamate-gated ion channel (TC 1.A.10.1) family.</text>
</comment>
<dbReference type="Gene3D" id="3.10.110.10">
    <property type="entry name" value="Ubiquitin Conjugating Enzyme"/>
    <property type="match status" value="1"/>
</dbReference>
<keyword evidence="8" id="KW-0675">Receptor</keyword>
<feature type="chain" id="PRO_5046968284" description="RWD domain-containing protein" evidence="14">
    <location>
        <begin position="17"/>
        <end position="828"/>
    </location>
</feature>
<keyword evidence="10" id="KW-1071">Ligand-gated ion channel</keyword>
<dbReference type="EMBL" id="OW152819">
    <property type="protein sequence ID" value="CAH2073076.1"/>
    <property type="molecule type" value="Genomic_DNA"/>
</dbReference>
<feature type="compositionally biased region" description="Basic and acidic residues" evidence="12">
    <location>
        <begin position="772"/>
        <end position="786"/>
    </location>
</feature>
<dbReference type="InterPro" id="IPR016135">
    <property type="entry name" value="UBQ-conjugating_enzyme/RWD"/>
</dbReference>
<dbReference type="Gene3D" id="3.40.190.10">
    <property type="entry name" value="Periplasmic binding protein-like II"/>
    <property type="match status" value="1"/>
</dbReference>
<evidence type="ECO:0000256" key="11">
    <source>
        <dbReference type="ARBA" id="ARBA00023303"/>
    </source>
</evidence>
<keyword evidence="3" id="KW-0813">Transport</keyword>
<dbReference type="SMART" id="SM00591">
    <property type="entry name" value="RWD"/>
    <property type="match status" value="1"/>
</dbReference>
<dbReference type="InterPro" id="IPR001320">
    <property type="entry name" value="Iontro_rcpt_C"/>
</dbReference>
<keyword evidence="5 13" id="KW-1133">Transmembrane helix</keyword>
<comment type="subcellular location">
    <subcellularLocation>
        <location evidence="1">Membrane</location>
        <topology evidence="1">Multi-pass membrane protein</topology>
    </subcellularLocation>
</comment>
<evidence type="ECO:0000313" key="17">
    <source>
        <dbReference type="Proteomes" id="UP000837857"/>
    </source>
</evidence>
<evidence type="ECO:0000313" key="16">
    <source>
        <dbReference type="EMBL" id="CAH2073076.1"/>
    </source>
</evidence>
<feature type="non-terminal residue" evidence="16">
    <location>
        <position position="1"/>
    </location>
</feature>
<proteinExistence type="inferred from homology"/>
<protein>
    <recommendedName>
        <fullName evidence="15">RWD domain-containing protein</fullName>
    </recommendedName>
</protein>
<evidence type="ECO:0000259" key="15">
    <source>
        <dbReference type="PROSITE" id="PS50908"/>
    </source>
</evidence>
<evidence type="ECO:0000256" key="5">
    <source>
        <dbReference type="ARBA" id="ARBA00022989"/>
    </source>
</evidence>
<keyword evidence="9" id="KW-0325">Glycoprotein</keyword>
<dbReference type="SUPFAM" id="SSF54495">
    <property type="entry name" value="UBC-like"/>
    <property type="match status" value="1"/>
</dbReference>
<feature type="transmembrane region" description="Helical" evidence="13">
    <location>
        <begin position="350"/>
        <end position="375"/>
    </location>
</feature>
<evidence type="ECO:0000256" key="3">
    <source>
        <dbReference type="ARBA" id="ARBA00022448"/>
    </source>
</evidence>
<evidence type="ECO:0000256" key="8">
    <source>
        <dbReference type="ARBA" id="ARBA00023170"/>
    </source>
</evidence>
<feature type="region of interest" description="Disordered" evidence="12">
    <location>
        <begin position="772"/>
        <end position="791"/>
    </location>
</feature>
<keyword evidence="11" id="KW-0407">Ion channel</keyword>
<evidence type="ECO:0000256" key="13">
    <source>
        <dbReference type="SAM" id="Phobius"/>
    </source>
</evidence>
<keyword evidence="7 13" id="KW-0472">Membrane</keyword>
<keyword evidence="14" id="KW-0732">Signal</keyword>
<dbReference type="InterPro" id="IPR006575">
    <property type="entry name" value="RWD_dom"/>
</dbReference>
<evidence type="ECO:0000256" key="6">
    <source>
        <dbReference type="ARBA" id="ARBA00023065"/>
    </source>
</evidence>
<evidence type="ECO:0000256" key="4">
    <source>
        <dbReference type="ARBA" id="ARBA00022692"/>
    </source>
</evidence>
<keyword evidence="6" id="KW-0406">Ion transport</keyword>
<evidence type="ECO:0000256" key="12">
    <source>
        <dbReference type="SAM" id="MobiDB-lite"/>
    </source>
</evidence>
<dbReference type="CDD" id="cd23817">
    <property type="entry name" value="RWD-RWDD4"/>
    <property type="match status" value="1"/>
</dbReference>
<name>A0ABN8J3A2_9NEOP</name>
<evidence type="ECO:0000256" key="7">
    <source>
        <dbReference type="ARBA" id="ARBA00023136"/>
    </source>
</evidence>
<feature type="domain" description="RWD" evidence="15">
    <location>
        <begin position="652"/>
        <end position="752"/>
    </location>
</feature>